<dbReference type="GO" id="GO:0034599">
    <property type="term" value="P:cellular response to oxidative stress"/>
    <property type="evidence" value="ECO:0007669"/>
    <property type="project" value="TreeGrafter"/>
</dbReference>
<dbReference type="PANTHER" id="PTHR11592:SF44">
    <property type="entry name" value="GLUTATHIONE PEROXIDASE"/>
    <property type="match status" value="1"/>
</dbReference>
<keyword evidence="3 5" id="KW-0560">Oxidoreductase</keyword>
<proteinExistence type="inferred from homology"/>
<keyword evidence="2 5" id="KW-0575">Peroxidase</keyword>
<dbReference type="InterPro" id="IPR036249">
    <property type="entry name" value="Thioredoxin-like_sf"/>
</dbReference>
<dbReference type="PIRSF" id="PIRSF000303">
    <property type="entry name" value="Glutathion_perox"/>
    <property type="match status" value="1"/>
</dbReference>
<dbReference type="CDD" id="cd00340">
    <property type="entry name" value="GSH_Peroxidase"/>
    <property type="match status" value="1"/>
</dbReference>
<dbReference type="SUPFAM" id="SSF52833">
    <property type="entry name" value="Thioredoxin-like"/>
    <property type="match status" value="1"/>
</dbReference>
<dbReference type="EMBL" id="RKHR01000003">
    <property type="protein sequence ID" value="ROS04941.1"/>
    <property type="molecule type" value="Genomic_DNA"/>
</dbReference>
<dbReference type="InterPro" id="IPR000889">
    <property type="entry name" value="Glutathione_peroxidase"/>
</dbReference>
<feature type="active site" evidence="4">
    <location>
        <position position="57"/>
    </location>
</feature>
<name>A0A3N2DYL6_9GAMM</name>
<evidence type="ECO:0000256" key="5">
    <source>
        <dbReference type="RuleBase" id="RU000499"/>
    </source>
</evidence>
<evidence type="ECO:0000256" key="4">
    <source>
        <dbReference type="PIRSR" id="PIRSR000303-1"/>
    </source>
</evidence>
<dbReference type="PROSITE" id="PS51355">
    <property type="entry name" value="GLUTATHIONE_PEROXID_3"/>
    <property type="match status" value="1"/>
</dbReference>
<dbReference type="OrthoDB" id="9785502at2"/>
<reference evidence="7 8" key="1">
    <citation type="submission" date="2018-11" db="EMBL/GenBank/DDBJ databases">
        <title>Genomic Encyclopedia of Type Strains, Phase IV (KMG-IV): sequencing the most valuable type-strain genomes for metagenomic binning, comparative biology and taxonomic classification.</title>
        <authorList>
            <person name="Goeker M."/>
        </authorList>
    </citation>
    <scope>NUCLEOTIDE SEQUENCE [LARGE SCALE GENOMIC DNA]</scope>
    <source>
        <strain evidence="7 8">DSM 100316</strain>
    </source>
</reference>
<dbReference type="PANTHER" id="PTHR11592">
    <property type="entry name" value="GLUTATHIONE PEROXIDASE"/>
    <property type="match status" value="1"/>
</dbReference>
<evidence type="ECO:0000256" key="6">
    <source>
        <dbReference type="SAM" id="SignalP"/>
    </source>
</evidence>
<evidence type="ECO:0000256" key="1">
    <source>
        <dbReference type="ARBA" id="ARBA00006926"/>
    </source>
</evidence>
<protein>
    <recommendedName>
        <fullName evidence="5">Glutathione peroxidase</fullName>
    </recommendedName>
</protein>
<dbReference type="Proteomes" id="UP000275394">
    <property type="component" value="Unassembled WGS sequence"/>
</dbReference>
<feature type="signal peptide" evidence="6">
    <location>
        <begin position="1"/>
        <end position="18"/>
    </location>
</feature>
<feature type="chain" id="PRO_5018145471" description="Glutathione peroxidase" evidence="6">
    <location>
        <begin position="19"/>
        <end position="180"/>
    </location>
</feature>
<dbReference type="RefSeq" id="WP_123710898.1">
    <property type="nucleotide sequence ID" value="NZ_RKHR01000003.1"/>
</dbReference>
<dbReference type="Pfam" id="PF00255">
    <property type="entry name" value="GSHPx"/>
    <property type="match status" value="1"/>
</dbReference>
<comment type="caution">
    <text evidence="7">The sequence shown here is derived from an EMBL/GenBank/DDBJ whole genome shotgun (WGS) entry which is preliminary data.</text>
</comment>
<dbReference type="PROSITE" id="PS51257">
    <property type="entry name" value="PROKAR_LIPOPROTEIN"/>
    <property type="match status" value="1"/>
</dbReference>
<dbReference type="InterPro" id="IPR029759">
    <property type="entry name" value="GPX_AS"/>
</dbReference>
<accession>A0A3N2DYL6</accession>
<evidence type="ECO:0000256" key="2">
    <source>
        <dbReference type="ARBA" id="ARBA00022559"/>
    </source>
</evidence>
<evidence type="ECO:0000256" key="3">
    <source>
        <dbReference type="ARBA" id="ARBA00023002"/>
    </source>
</evidence>
<dbReference type="GO" id="GO:0004601">
    <property type="term" value="F:peroxidase activity"/>
    <property type="evidence" value="ECO:0007669"/>
    <property type="project" value="UniProtKB-KW"/>
</dbReference>
<gene>
    <name evidence="7" type="ORF">EDC56_0458</name>
</gene>
<organism evidence="7 8">
    <name type="scientific">Sinobacterium caligoides</name>
    <dbReference type="NCBI Taxonomy" id="933926"/>
    <lineage>
        <taxon>Bacteria</taxon>
        <taxon>Pseudomonadati</taxon>
        <taxon>Pseudomonadota</taxon>
        <taxon>Gammaproteobacteria</taxon>
        <taxon>Cellvibrionales</taxon>
        <taxon>Spongiibacteraceae</taxon>
        <taxon>Sinobacterium</taxon>
    </lineage>
</organism>
<comment type="similarity">
    <text evidence="1 5">Belongs to the glutathione peroxidase family.</text>
</comment>
<dbReference type="PRINTS" id="PR01011">
    <property type="entry name" value="GLUTPROXDASE"/>
</dbReference>
<keyword evidence="8" id="KW-1185">Reference proteome</keyword>
<dbReference type="AlphaFoldDB" id="A0A3N2DYL6"/>
<dbReference type="Gene3D" id="3.40.30.10">
    <property type="entry name" value="Glutaredoxin"/>
    <property type="match status" value="1"/>
</dbReference>
<evidence type="ECO:0000313" key="7">
    <source>
        <dbReference type="EMBL" id="ROS04941.1"/>
    </source>
</evidence>
<evidence type="ECO:0000313" key="8">
    <source>
        <dbReference type="Proteomes" id="UP000275394"/>
    </source>
</evidence>
<sequence>MIRFFLISLLFVSSSVFSACDNLLDYSHQQLRSNEKIDLCERYSGKVLLIVNTASKCGFTPQFEQLEALYQRYRAEGLVVLGFPSDNFFQEYDSSEETAEVCYVNYGVTFPMFASSNVHGRDANPLFRQLSERSDTSVKWNFYKFLVARDGKHVEAFNSRSEPLGGALEQAIKRALSQDQ</sequence>
<dbReference type="PROSITE" id="PS00460">
    <property type="entry name" value="GLUTATHIONE_PEROXID_1"/>
    <property type="match status" value="1"/>
</dbReference>
<keyword evidence="6" id="KW-0732">Signal</keyword>